<organism evidence="2 3">
    <name type="scientific">Botryobasidium botryosum (strain FD-172 SS1)</name>
    <dbReference type="NCBI Taxonomy" id="930990"/>
    <lineage>
        <taxon>Eukaryota</taxon>
        <taxon>Fungi</taxon>
        <taxon>Dikarya</taxon>
        <taxon>Basidiomycota</taxon>
        <taxon>Agaricomycotina</taxon>
        <taxon>Agaricomycetes</taxon>
        <taxon>Cantharellales</taxon>
        <taxon>Botryobasidiaceae</taxon>
        <taxon>Botryobasidium</taxon>
    </lineage>
</organism>
<dbReference type="HOGENOM" id="CLU_756472_0_0_1"/>
<keyword evidence="3" id="KW-1185">Reference proteome</keyword>
<dbReference type="EMBL" id="KL198084">
    <property type="protein sequence ID" value="KDQ08946.1"/>
    <property type="molecule type" value="Genomic_DNA"/>
</dbReference>
<evidence type="ECO:0000313" key="2">
    <source>
        <dbReference type="EMBL" id="KDQ08946.1"/>
    </source>
</evidence>
<dbReference type="Proteomes" id="UP000027195">
    <property type="component" value="Unassembled WGS sequence"/>
</dbReference>
<sequence>MPQKRSILCLVAHYPASMITLLREQQQQQQQQGYEMKMLIVRLNNISPLRTSAWTRRRGLGRRDTSRTRSHFVRRYPSRPGAYESGGVAVGSRPNAQGVSIVIAIANVRHTQQYCRRRAERVILKKIDSDVSLQLHRTIAGPRDRKYAQAIRATWAEAALMMWVNYPQMNDVRGSVRAKRVEWGKRGARTPLLHTYEYEGVTPVLISACRTPTGDKDLIGPRDDTPGDTPTKLGAFGLGRGSVRPYVDVGGADEFASCSCSVRFASSTGIKPKVLHSAVRSRLTMIRSAAWSLSSRLTGCIHRHRVTWYISSEMDHDETGKWPDLAHEIRKRRVQGTSGAVNTARSSRIGTVREKQKRSPLRTDED</sequence>
<reference evidence="3" key="1">
    <citation type="journal article" date="2014" name="Proc. Natl. Acad. Sci. U.S.A.">
        <title>Extensive sampling of basidiomycete genomes demonstrates inadequacy of the white-rot/brown-rot paradigm for wood decay fungi.</title>
        <authorList>
            <person name="Riley R."/>
            <person name="Salamov A.A."/>
            <person name="Brown D.W."/>
            <person name="Nagy L.G."/>
            <person name="Floudas D."/>
            <person name="Held B.W."/>
            <person name="Levasseur A."/>
            <person name="Lombard V."/>
            <person name="Morin E."/>
            <person name="Otillar R."/>
            <person name="Lindquist E.A."/>
            <person name="Sun H."/>
            <person name="LaButti K.M."/>
            <person name="Schmutz J."/>
            <person name="Jabbour D."/>
            <person name="Luo H."/>
            <person name="Baker S.E."/>
            <person name="Pisabarro A.G."/>
            <person name="Walton J.D."/>
            <person name="Blanchette R.A."/>
            <person name="Henrissat B."/>
            <person name="Martin F."/>
            <person name="Cullen D."/>
            <person name="Hibbett D.S."/>
            <person name="Grigoriev I.V."/>
        </authorList>
    </citation>
    <scope>NUCLEOTIDE SEQUENCE [LARGE SCALE GENOMIC DNA]</scope>
    <source>
        <strain evidence="3">FD-172 SS1</strain>
    </source>
</reference>
<dbReference type="InParanoid" id="A0A067MBI5"/>
<name>A0A067MBI5_BOTB1</name>
<feature type="region of interest" description="Disordered" evidence="1">
    <location>
        <begin position="333"/>
        <end position="366"/>
    </location>
</feature>
<evidence type="ECO:0000313" key="3">
    <source>
        <dbReference type="Proteomes" id="UP000027195"/>
    </source>
</evidence>
<dbReference type="AlphaFoldDB" id="A0A067MBI5"/>
<accession>A0A067MBI5</accession>
<protein>
    <submittedName>
        <fullName evidence="2">Uncharacterized protein</fullName>
    </submittedName>
</protein>
<gene>
    <name evidence="2" type="ORF">BOTBODRAFT_47906</name>
</gene>
<feature type="compositionally biased region" description="Polar residues" evidence="1">
    <location>
        <begin position="335"/>
        <end position="349"/>
    </location>
</feature>
<evidence type="ECO:0000256" key="1">
    <source>
        <dbReference type="SAM" id="MobiDB-lite"/>
    </source>
</evidence>
<proteinExistence type="predicted"/>